<keyword evidence="2" id="KW-1185">Reference proteome</keyword>
<proteinExistence type="predicted"/>
<name>A0ABS5R7I4_9HYPH</name>
<organism evidence="1 2">
    <name type="scientific">Ancylobacter radicis</name>
    <dbReference type="NCBI Taxonomy" id="2836179"/>
    <lineage>
        <taxon>Bacteria</taxon>
        <taxon>Pseudomonadati</taxon>
        <taxon>Pseudomonadota</taxon>
        <taxon>Alphaproteobacteria</taxon>
        <taxon>Hyphomicrobiales</taxon>
        <taxon>Xanthobacteraceae</taxon>
        <taxon>Ancylobacter</taxon>
    </lineage>
</organism>
<accession>A0ABS5R7I4</accession>
<dbReference type="Pfam" id="PF11185">
    <property type="entry name" value="DUF2971"/>
    <property type="match status" value="1"/>
</dbReference>
<dbReference type="RefSeq" id="WP_213755364.1">
    <property type="nucleotide sequence ID" value="NZ_JAHCQH010000015.1"/>
</dbReference>
<evidence type="ECO:0000313" key="2">
    <source>
        <dbReference type="Proteomes" id="UP001166585"/>
    </source>
</evidence>
<gene>
    <name evidence="1" type="ORF">KIP89_10935</name>
</gene>
<reference evidence="1" key="1">
    <citation type="submission" date="2021-05" db="EMBL/GenBank/DDBJ databases">
        <authorList>
            <person name="Sun Q."/>
            <person name="Inoue M."/>
        </authorList>
    </citation>
    <scope>NUCLEOTIDE SEQUENCE</scope>
    <source>
        <strain evidence="1">VKM B-3255</strain>
    </source>
</reference>
<evidence type="ECO:0000313" key="1">
    <source>
        <dbReference type="EMBL" id="MBS9477624.1"/>
    </source>
</evidence>
<dbReference type="EMBL" id="JAHCQH010000015">
    <property type="protein sequence ID" value="MBS9477624.1"/>
    <property type="molecule type" value="Genomic_DNA"/>
</dbReference>
<sequence length="324" mass="37189">MRKLIINYDDEDRLFYPIFFPYAWKKTIAAINSGQRFVHYTSAETAANICRNKEIWLRKSSLMNDFMEIEHGLNCLNYALKNNKDNFLRIINSFKEGLSDEILEWYNGWLSHFRNDTYIFCLSEHRKSEDKMGRLSMWRAYGGNCGVAIVINPRVILTPSDALNAYTSPVAYYNERDTARELRNILNNIEINRAAIEAHGGHNCVSRLMKNAFRMATLCMKHPGFKEEAEWRVIYSPKFALSNVIKRGIRSISGMPQPVYLLPLSNIPSDGLTGLEIPELVDRVIVGPNEHPEVVAEAMVDLLKDASVERAGSRVIRSEIPLRR</sequence>
<dbReference type="InterPro" id="IPR021352">
    <property type="entry name" value="DUF2971"/>
</dbReference>
<comment type="caution">
    <text evidence="1">The sequence shown here is derived from an EMBL/GenBank/DDBJ whole genome shotgun (WGS) entry which is preliminary data.</text>
</comment>
<dbReference type="Proteomes" id="UP001166585">
    <property type="component" value="Unassembled WGS sequence"/>
</dbReference>
<protein>
    <submittedName>
        <fullName evidence="1">DUF2971 domain-containing protein</fullName>
    </submittedName>
</protein>